<evidence type="ECO:0000256" key="1">
    <source>
        <dbReference type="ARBA" id="ARBA00010641"/>
    </source>
</evidence>
<evidence type="ECO:0000256" key="4">
    <source>
        <dbReference type="ARBA" id="ARBA00023163"/>
    </source>
</evidence>
<reference evidence="7 8" key="1">
    <citation type="submission" date="2021-01" db="EMBL/GenBank/DDBJ databases">
        <title>Genome public.</title>
        <authorList>
            <person name="Liu C."/>
            <person name="Sun Q."/>
        </authorList>
    </citation>
    <scope>NUCLEOTIDE SEQUENCE [LARGE SCALE GENOMIC DNA]</scope>
    <source>
        <strain evidence="7 8">YIM B02515</strain>
    </source>
</reference>
<dbReference type="PANTHER" id="PTHR43133">
    <property type="entry name" value="RNA POLYMERASE ECF-TYPE SIGMA FACTO"/>
    <property type="match status" value="1"/>
</dbReference>
<dbReference type="Pfam" id="PF04542">
    <property type="entry name" value="Sigma70_r2"/>
    <property type="match status" value="1"/>
</dbReference>
<evidence type="ECO:0000259" key="6">
    <source>
        <dbReference type="Pfam" id="PF08281"/>
    </source>
</evidence>
<dbReference type="InterPro" id="IPR039425">
    <property type="entry name" value="RNA_pol_sigma-70-like"/>
</dbReference>
<dbReference type="SUPFAM" id="SSF88659">
    <property type="entry name" value="Sigma3 and sigma4 domains of RNA polymerase sigma factors"/>
    <property type="match status" value="1"/>
</dbReference>
<dbReference type="CDD" id="cd06171">
    <property type="entry name" value="Sigma70_r4"/>
    <property type="match status" value="1"/>
</dbReference>
<dbReference type="Gene3D" id="1.10.10.10">
    <property type="entry name" value="Winged helix-like DNA-binding domain superfamily/Winged helix DNA-binding domain"/>
    <property type="match status" value="1"/>
</dbReference>
<evidence type="ECO:0000259" key="5">
    <source>
        <dbReference type="Pfam" id="PF04542"/>
    </source>
</evidence>
<keyword evidence="8" id="KW-1185">Reference proteome</keyword>
<dbReference type="InterPro" id="IPR007627">
    <property type="entry name" value="RNA_pol_sigma70_r2"/>
</dbReference>
<feature type="domain" description="RNA polymerase sigma-70 region 2" evidence="5">
    <location>
        <begin position="22"/>
        <end position="87"/>
    </location>
</feature>
<feature type="domain" description="RNA polymerase sigma factor 70 region 4 type 2" evidence="6">
    <location>
        <begin position="111"/>
        <end position="162"/>
    </location>
</feature>
<comment type="similarity">
    <text evidence="1">Belongs to the sigma-70 factor family. ECF subfamily.</text>
</comment>
<organism evidence="7 8">
    <name type="scientific">Clostridium rhizosphaerae</name>
    <dbReference type="NCBI Taxonomy" id="2803861"/>
    <lineage>
        <taxon>Bacteria</taxon>
        <taxon>Bacillati</taxon>
        <taxon>Bacillota</taxon>
        <taxon>Clostridia</taxon>
        <taxon>Eubacteriales</taxon>
        <taxon>Clostridiaceae</taxon>
        <taxon>Clostridium</taxon>
    </lineage>
</organism>
<dbReference type="InterPro" id="IPR013249">
    <property type="entry name" value="RNA_pol_sigma70_r4_t2"/>
</dbReference>
<dbReference type="Pfam" id="PF08281">
    <property type="entry name" value="Sigma70_r4_2"/>
    <property type="match status" value="1"/>
</dbReference>
<accession>A0ABS1TG93</accession>
<dbReference type="SUPFAM" id="SSF88946">
    <property type="entry name" value="Sigma2 domain of RNA polymerase sigma factors"/>
    <property type="match status" value="1"/>
</dbReference>
<keyword evidence="2" id="KW-0805">Transcription regulation</keyword>
<dbReference type="InterPro" id="IPR013325">
    <property type="entry name" value="RNA_pol_sigma_r2"/>
</dbReference>
<evidence type="ECO:0000313" key="8">
    <source>
        <dbReference type="Proteomes" id="UP000632377"/>
    </source>
</evidence>
<sequence>MDEFELIDGLKSKDEQCFLEIVNRFKRKVISLCYTYTRDYSEAEDLSQEVFLSLYNSIRNFRGDCSISTYIYRISLSKCMDYKRKRSIKGFLSGLWNMQTYKDEDLDDKSYIRQCIINLPEEMKKVIVLYYYIGLTQKEIGSILNISEKAVEGRIYRAKQKLKIEFEKEGYVLCRKNETV</sequence>
<dbReference type="InterPro" id="IPR036388">
    <property type="entry name" value="WH-like_DNA-bd_sf"/>
</dbReference>
<proteinExistence type="inferred from homology"/>
<name>A0ABS1TG93_9CLOT</name>
<dbReference type="InterPro" id="IPR014284">
    <property type="entry name" value="RNA_pol_sigma-70_dom"/>
</dbReference>
<evidence type="ECO:0000256" key="3">
    <source>
        <dbReference type="ARBA" id="ARBA00023082"/>
    </source>
</evidence>
<dbReference type="Gene3D" id="1.10.1740.10">
    <property type="match status" value="1"/>
</dbReference>
<dbReference type="EMBL" id="JAESWC010000018">
    <property type="protein sequence ID" value="MBL4938388.1"/>
    <property type="molecule type" value="Genomic_DNA"/>
</dbReference>
<protein>
    <submittedName>
        <fullName evidence="7">RNA polymerase sigma factor</fullName>
    </submittedName>
</protein>
<dbReference type="Proteomes" id="UP000632377">
    <property type="component" value="Unassembled WGS sequence"/>
</dbReference>
<comment type="caution">
    <text evidence="7">The sequence shown here is derived from an EMBL/GenBank/DDBJ whole genome shotgun (WGS) entry which is preliminary data.</text>
</comment>
<dbReference type="InterPro" id="IPR013324">
    <property type="entry name" value="RNA_pol_sigma_r3/r4-like"/>
</dbReference>
<evidence type="ECO:0000313" key="7">
    <source>
        <dbReference type="EMBL" id="MBL4938388.1"/>
    </source>
</evidence>
<dbReference type="PANTHER" id="PTHR43133:SF51">
    <property type="entry name" value="RNA POLYMERASE SIGMA FACTOR"/>
    <property type="match status" value="1"/>
</dbReference>
<dbReference type="RefSeq" id="WP_202751109.1">
    <property type="nucleotide sequence ID" value="NZ_JAESWC010000018.1"/>
</dbReference>
<keyword evidence="4" id="KW-0804">Transcription</keyword>
<dbReference type="NCBIfam" id="TIGR02937">
    <property type="entry name" value="sigma70-ECF"/>
    <property type="match status" value="1"/>
</dbReference>
<gene>
    <name evidence="7" type="ORF">JK636_21985</name>
</gene>
<keyword evidence="3" id="KW-0731">Sigma factor</keyword>
<evidence type="ECO:0000256" key="2">
    <source>
        <dbReference type="ARBA" id="ARBA00023015"/>
    </source>
</evidence>